<dbReference type="EMBL" id="CCAE010000049">
    <property type="protein sequence ID" value="CDN89650.1"/>
    <property type="molecule type" value="Genomic_DNA"/>
</dbReference>
<accession>A0A1L1PJV9</accession>
<reference evidence="9" key="2">
    <citation type="submission" date="2014-11" db="EMBL/GenBank/DDBJ databases">
        <title>Draft genome sequence of Hydrogenophaga intermedia S1.</title>
        <authorList>
            <person name="Gan H.M."/>
            <person name="Chew T.H."/>
            <person name="Stolz A."/>
        </authorList>
    </citation>
    <scope>NUCLEOTIDE SEQUENCE [LARGE SCALE GENOMIC DNA]</scope>
    <source>
        <strain evidence="9">S1</strain>
    </source>
</reference>
<evidence type="ECO:0000256" key="2">
    <source>
        <dbReference type="ARBA" id="ARBA00006679"/>
    </source>
</evidence>
<protein>
    <submittedName>
        <fullName evidence="8">DoxX family protein</fullName>
    </submittedName>
</protein>
<comment type="subcellular location">
    <subcellularLocation>
        <location evidence="1">Cell membrane</location>
        <topology evidence="1">Multi-pass membrane protein</topology>
    </subcellularLocation>
</comment>
<evidence type="ECO:0000256" key="3">
    <source>
        <dbReference type="ARBA" id="ARBA00022475"/>
    </source>
</evidence>
<reference evidence="9" key="1">
    <citation type="submission" date="2014-02" db="EMBL/GenBank/DDBJ databases">
        <authorList>
            <person name="Gan H."/>
        </authorList>
    </citation>
    <scope>NUCLEOTIDE SEQUENCE [LARGE SCALE GENOMIC DNA]</scope>
    <source>
        <strain evidence="9">S1</strain>
    </source>
</reference>
<evidence type="ECO:0000256" key="4">
    <source>
        <dbReference type="ARBA" id="ARBA00022692"/>
    </source>
</evidence>
<evidence type="ECO:0000256" key="5">
    <source>
        <dbReference type="ARBA" id="ARBA00022989"/>
    </source>
</evidence>
<evidence type="ECO:0000256" key="7">
    <source>
        <dbReference type="SAM" id="Phobius"/>
    </source>
</evidence>
<keyword evidence="5 7" id="KW-1133">Transmembrane helix</keyword>
<proteinExistence type="inferred from homology"/>
<feature type="transmembrane region" description="Helical" evidence="7">
    <location>
        <begin position="38"/>
        <end position="60"/>
    </location>
</feature>
<dbReference type="InterPro" id="IPR032808">
    <property type="entry name" value="DoxX"/>
</dbReference>
<dbReference type="Proteomes" id="UP000028878">
    <property type="component" value="Unassembled WGS sequence"/>
</dbReference>
<comment type="similarity">
    <text evidence="2">Belongs to the DoxX family.</text>
</comment>
<evidence type="ECO:0000313" key="9">
    <source>
        <dbReference type="Proteomes" id="UP000028878"/>
    </source>
</evidence>
<keyword evidence="3" id="KW-1003">Cell membrane</keyword>
<evidence type="ECO:0000313" key="8">
    <source>
        <dbReference type="EMBL" id="CDN89650.1"/>
    </source>
</evidence>
<dbReference type="PANTHER" id="PTHR33452:SF1">
    <property type="entry name" value="INNER MEMBRANE PROTEIN YPHA-RELATED"/>
    <property type="match status" value="1"/>
</dbReference>
<keyword evidence="9" id="KW-1185">Reference proteome</keyword>
<dbReference type="InterPro" id="IPR051907">
    <property type="entry name" value="DoxX-like_oxidoreductase"/>
</dbReference>
<sequence>MNALNALFDQPRFGVLLLRWTLAILMLFHGWAKITNGVGGIVGMVSAHGLPGFLGYAVYLGEVVAPLMLLVGFWVVPAALVIFLNMVVALVLAHSGHFLDVTNSGGWRLELQAFFLISALVVAFTHRLGPQR</sequence>
<keyword evidence="4 7" id="KW-0812">Transmembrane</keyword>
<evidence type="ECO:0000256" key="1">
    <source>
        <dbReference type="ARBA" id="ARBA00004651"/>
    </source>
</evidence>
<dbReference type="RefSeq" id="WP_009519507.1">
    <property type="nucleotide sequence ID" value="NZ_CCAE010000049.1"/>
</dbReference>
<feature type="transmembrane region" description="Helical" evidence="7">
    <location>
        <begin position="111"/>
        <end position="129"/>
    </location>
</feature>
<gene>
    <name evidence="8" type="ORF">BN948_04089</name>
</gene>
<dbReference type="AlphaFoldDB" id="A0A1L1PJV9"/>
<name>A0A1L1PJV9_HYDIT</name>
<evidence type="ECO:0000256" key="6">
    <source>
        <dbReference type="ARBA" id="ARBA00023136"/>
    </source>
</evidence>
<organism evidence="8 9">
    <name type="scientific">Hydrogenophaga intermedia</name>
    <dbReference type="NCBI Taxonomy" id="65786"/>
    <lineage>
        <taxon>Bacteria</taxon>
        <taxon>Pseudomonadati</taxon>
        <taxon>Pseudomonadota</taxon>
        <taxon>Betaproteobacteria</taxon>
        <taxon>Burkholderiales</taxon>
        <taxon>Comamonadaceae</taxon>
        <taxon>Hydrogenophaga</taxon>
    </lineage>
</organism>
<feature type="transmembrane region" description="Helical" evidence="7">
    <location>
        <begin position="12"/>
        <end position="32"/>
    </location>
</feature>
<dbReference type="GO" id="GO:0005886">
    <property type="term" value="C:plasma membrane"/>
    <property type="evidence" value="ECO:0007669"/>
    <property type="project" value="UniProtKB-SubCell"/>
</dbReference>
<dbReference type="Pfam" id="PF07681">
    <property type="entry name" value="DoxX"/>
    <property type="match status" value="1"/>
</dbReference>
<dbReference type="PANTHER" id="PTHR33452">
    <property type="entry name" value="OXIDOREDUCTASE CATD-RELATED"/>
    <property type="match status" value="1"/>
</dbReference>
<feature type="transmembrane region" description="Helical" evidence="7">
    <location>
        <begin position="67"/>
        <end position="91"/>
    </location>
</feature>
<keyword evidence="6 7" id="KW-0472">Membrane</keyword>